<evidence type="ECO:0000256" key="2">
    <source>
        <dbReference type="SAM" id="Phobius"/>
    </source>
</evidence>
<proteinExistence type="predicted"/>
<evidence type="ECO:0000256" key="1">
    <source>
        <dbReference type="SAM" id="MobiDB-lite"/>
    </source>
</evidence>
<name>A0ABU0TCA2_9ACTN</name>
<feature type="compositionally biased region" description="Basic and acidic residues" evidence="1">
    <location>
        <begin position="12"/>
        <end position="26"/>
    </location>
</feature>
<dbReference type="Pfam" id="PF03372">
    <property type="entry name" value="Exo_endo_phos"/>
    <property type="match status" value="1"/>
</dbReference>
<dbReference type="Gene3D" id="3.60.10.10">
    <property type="entry name" value="Endonuclease/exonuclease/phosphatase"/>
    <property type="match status" value="1"/>
</dbReference>
<dbReference type="SUPFAM" id="SSF56219">
    <property type="entry name" value="DNase I-like"/>
    <property type="match status" value="1"/>
</dbReference>
<dbReference type="InterPro" id="IPR005135">
    <property type="entry name" value="Endo/exonuclease/phosphatase"/>
</dbReference>
<feature type="region of interest" description="Disordered" evidence="1">
    <location>
        <begin position="1"/>
        <end position="26"/>
    </location>
</feature>
<sequence>MTNSLDTAPARPEPDSIRPRNEDTGVRRPPLVLGSLAVLATLVMLGHALVPNRVGRLGSLVETFLPWTGLAVPLLLLCTLARRSRAAAVSVAVLPAVVWCSLFGGTLVDKREDGGNLTVVTHNVNEHNPRPVRTARALAASGADVVALEELGGPSTAAYERTLAGTYPYHSVQGTVGLWSRYPVADARAVDIAPWPRALRATVRTPEGPVAVFVVHLMSVRFTAGSGFTSDARDAAARRLAAAVRAEPLPRTILVGDLNGTTDDRAFSGLTSQLRSVQAESGAGFGASWPASFPVARIDHILVRGVEPRSAWTLPATGSDHLAVAASVRV</sequence>
<evidence type="ECO:0000313" key="5">
    <source>
        <dbReference type="Proteomes" id="UP001230328"/>
    </source>
</evidence>
<keyword evidence="2" id="KW-0472">Membrane</keyword>
<organism evidence="4 5">
    <name type="scientific">Streptomyces umbrinus</name>
    <dbReference type="NCBI Taxonomy" id="67370"/>
    <lineage>
        <taxon>Bacteria</taxon>
        <taxon>Bacillati</taxon>
        <taxon>Actinomycetota</taxon>
        <taxon>Actinomycetes</taxon>
        <taxon>Kitasatosporales</taxon>
        <taxon>Streptomycetaceae</taxon>
        <taxon>Streptomyces</taxon>
        <taxon>Streptomyces phaeochromogenes group</taxon>
    </lineage>
</organism>
<comment type="caution">
    <text evidence="4">The sequence shown here is derived from an EMBL/GenBank/DDBJ whole genome shotgun (WGS) entry which is preliminary data.</text>
</comment>
<feature type="domain" description="Endonuclease/exonuclease/phosphatase" evidence="3">
    <location>
        <begin position="120"/>
        <end position="321"/>
    </location>
</feature>
<keyword evidence="2" id="KW-0812">Transmembrane</keyword>
<feature type="transmembrane region" description="Helical" evidence="2">
    <location>
        <begin position="30"/>
        <end position="49"/>
    </location>
</feature>
<keyword evidence="2" id="KW-1133">Transmembrane helix</keyword>
<feature type="transmembrane region" description="Helical" evidence="2">
    <location>
        <begin position="88"/>
        <end position="108"/>
    </location>
</feature>
<dbReference type="InterPro" id="IPR036691">
    <property type="entry name" value="Endo/exonu/phosph_ase_sf"/>
</dbReference>
<reference evidence="4 5" key="1">
    <citation type="submission" date="2023-07" db="EMBL/GenBank/DDBJ databases">
        <title>Comparative genomics of wheat-associated soil bacteria to identify genetic determinants of phenazine resistance.</title>
        <authorList>
            <person name="Mouncey N."/>
        </authorList>
    </citation>
    <scope>NUCLEOTIDE SEQUENCE [LARGE SCALE GENOMIC DNA]</scope>
    <source>
        <strain evidence="4 5">V2I4</strain>
    </source>
</reference>
<feature type="transmembrane region" description="Helical" evidence="2">
    <location>
        <begin position="64"/>
        <end position="81"/>
    </location>
</feature>
<keyword evidence="5" id="KW-1185">Reference proteome</keyword>
<evidence type="ECO:0000313" key="4">
    <source>
        <dbReference type="EMBL" id="MDQ1033424.1"/>
    </source>
</evidence>
<dbReference type="Proteomes" id="UP001230328">
    <property type="component" value="Unassembled WGS sequence"/>
</dbReference>
<protein>
    <submittedName>
        <fullName evidence="4">Vancomycin resistance protein VanJ</fullName>
    </submittedName>
</protein>
<evidence type="ECO:0000259" key="3">
    <source>
        <dbReference type="Pfam" id="PF03372"/>
    </source>
</evidence>
<dbReference type="EMBL" id="JAUSZI010000002">
    <property type="protein sequence ID" value="MDQ1033424.1"/>
    <property type="molecule type" value="Genomic_DNA"/>
</dbReference>
<gene>
    <name evidence="4" type="ORF">QF035_011006</name>
</gene>
<accession>A0ABU0TCA2</accession>